<sequence length="85" mass="9789">GSLRSVKFGQYLLTCGKRCSNKVRRISPLKNCNYRLKNWNMSGNPGFVSNGSRFHWMIKVQPHGSSSQNFIRWSLMRWVTCGVGH</sequence>
<organism evidence="1 2">
    <name type="scientific">Paramuricea clavata</name>
    <name type="common">Red gorgonian</name>
    <name type="synonym">Violescent sea-whip</name>
    <dbReference type="NCBI Taxonomy" id="317549"/>
    <lineage>
        <taxon>Eukaryota</taxon>
        <taxon>Metazoa</taxon>
        <taxon>Cnidaria</taxon>
        <taxon>Anthozoa</taxon>
        <taxon>Octocorallia</taxon>
        <taxon>Malacalcyonacea</taxon>
        <taxon>Plexauridae</taxon>
        <taxon>Paramuricea</taxon>
    </lineage>
</organism>
<reference evidence="1" key="1">
    <citation type="submission" date="2020-04" db="EMBL/GenBank/DDBJ databases">
        <authorList>
            <person name="Alioto T."/>
            <person name="Alioto T."/>
            <person name="Gomez Garrido J."/>
        </authorList>
    </citation>
    <scope>NUCLEOTIDE SEQUENCE</scope>
    <source>
        <strain evidence="1">A484AB</strain>
    </source>
</reference>
<comment type="caution">
    <text evidence="1">The sequence shown here is derived from an EMBL/GenBank/DDBJ whole genome shotgun (WGS) entry which is preliminary data.</text>
</comment>
<proteinExistence type="predicted"/>
<dbReference type="AlphaFoldDB" id="A0A7D9IKM7"/>
<dbReference type="Proteomes" id="UP001152795">
    <property type="component" value="Unassembled WGS sequence"/>
</dbReference>
<keyword evidence="2" id="KW-1185">Reference proteome</keyword>
<dbReference type="EMBL" id="CACRXK020005857">
    <property type="protein sequence ID" value="CAB4007628.1"/>
    <property type="molecule type" value="Genomic_DNA"/>
</dbReference>
<protein>
    <submittedName>
        <fullName evidence="1">Uncharacterized protein</fullName>
    </submittedName>
</protein>
<feature type="non-terminal residue" evidence="1">
    <location>
        <position position="1"/>
    </location>
</feature>
<name>A0A7D9IKM7_PARCT</name>
<accession>A0A7D9IKM7</accession>
<evidence type="ECO:0000313" key="1">
    <source>
        <dbReference type="EMBL" id="CAB4007628.1"/>
    </source>
</evidence>
<gene>
    <name evidence="1" type="ORF">PACLA_8A086024</name>
</gene>
<evidence type="ECO:0000313" key="2">
    <source>
        <dbReference type="Proteomes" id="UP001152795"/>
    </source>
</evidence>